<feature type="compositionally biased region" description="Acidic residues" evidence="1">
    <location>
        <begin position="166"/>
        <end position="196"/>
    </location>
</feature>
<dbReference type="EMBL" id="BQNB010016030">
    <property type="protein sequence ID" value="GJT46971.1"/>
    <property type="molecule type" value="Genomic_DNA"/>
</dbReference>
<dbReference type="Proteomes" id="UP001151760">
    <property type="component" value="Unassembled WGS sequence"/>
</dbReference>
<proteinExistence type="predicted"/>
<evidence type="ECO:0000256" key="1">
    <source>
        <dbReference type="SAM" id="MobiDB-lite"/>
    </source>
</evidence>
<evidence type="ECO:0000313" key="2">
    <source>
        <dbReference type="EMBL" id="GJT46971.1"/>
    </source>
</evidence>
<gene>
    <name evidence="2" type="ORF">Tco_0955686</name>
</gene>
<protein>
    <submittedName>
        <fullName evidence="2">Uncharacterized protein</fullName>
    </submittedName>
</protein>
<name>A0ABQ5E7Y9_9ASTR</name>
<keyword evidence="3" id="KW-1185">Reference proteome</keyword>
<feature type="region of interest" description="Disordered" evidence="1">
    <location>
        <begin position="127"/>
        <end position="196"/>
    </location>
</feature>
<organism evidence="2 3">
    <name type="scientific">Tanacetum coccineum</name>
    <dbReference type="NCBI Taxonomy" id="301880"/>
    <lineage>
        <taxon>Eukaryota</taxon>
        <taxon>Viridiplantae</taxon>
        <taxon>Streptophyta</taxon>
        <taxon>Embryophyta</taxon>
        <taxon>Tracheophyta</taxon>
        <taxon>Spermatophyta</taxon>
        <taxon>Magnoliopsida</taxon>
        <taxon>eudicotyledons</taxon>
        <taxon>Gunneridae</taxon>
        <taxon>Pentapetalae</taxon>
        <taxon>asterids</taxon>
        <taxon>campanulids</taxon>
        <taxon>Asterales</taxon>
        <taxon>Asteraceae</taxon>
        <taxon>Asteroideae</taxon>
        <taxon>Anthemideae</taxon>
        <taxon>Anthemidinae</taxon>
        <taxon>Tanacetum</taxon>
    </lineage>
</organism>
<feature type="compositionally biased region" description="Polar residues" evidence="1">
    <location>
        <begin position="127"/>
        <end position="144"/>
    </location>
</feature>
<comment type="caution">
    <text evidence="2">The sequence shown here is derived from an EMBL/GenBank/DDBJ whole genome shotgun (WGS) entry which is preliminary data.</text>
</comment>
<reference evidence="2" key="1">
    <citation type="journal article" date="2022" name="Int. J. Mol. Sci.">
        <title>Draft Genome of Tanacetum Coccineum: Genomic Comparison of Closely Related Tanacetum-Family Plants.</title>
        <authorList>
            <person name="Yamashiro T."/>
            <person name="Shiraishi A."/>
            <person name="Nakayama K."/>
            <person name="Satake H."/>
        </authorList>
    </citation>
    <scope>NUCLEOTIDE SEQUENCE</scope>
</reference>
<accession>A0ABQ5E7Y9</accession>
<sequence length="196" mass="22062">MLKDQSIPRRNNVDWHMAKDDPILTTMRSIPKHETVQRYGVILLDTLTNQAMKESEASYKTYYDFATGKVIPKPKYVRRSTREKTDQTPKASLGKRLPAQGLETLLEIALFEADQMKLITKRSKTQFHSSHASGSGANEGTSVSPGVPDVPTYGSKDEQISWKSSDEDDDDEVSMSKDDDDNADNEDDDDQDDDNE</sequence>
<feature type="region of interest" description="Disordered" evidence="1">
    <location>
        <begin position="76"/>
        <end position="96"/>
    </location>
</feature>
<evidence type="ECO:0000313" key="3">
    <source>
        <dbReference type="Proteomes" id="UP001151760"/>
    </source>
</evidence>
<reference evidence="2" key="2">
    <citation type="submission" date="2022-01" db="EMBL/GenBank/DDBJ databases">
        <authorList>
            <person name="Yamashiro T."/>
            <person name="Shiraishi A."/>
            <person name="Satake H."/>
            <person name="Nakayama K."/>
        </authorList>
    </citation>
    <scope>NUCLEOTIDE SEQUENCE</scope>
</reference>